<evidence type="ECO:0000313" key="1">
    <source>
        <dbReference type="EMBL" id="RZC45495.1"/>
    </source>
</evidence>
<name>A0A4Y7IDI9_PAPSO</name>
<dbReference type="Gramene" id="RZC45495">
    <property type="protein sequence ID" value="RZC45495"/>
    <property type="gene ID" value="C5167_038419"/>
</dbReference>
<dbReference type="Pfam" id="PF14009">
    <property type="entry name" value="PADRE"/>
    <property type="match status" value="1"/>
</dbReference>
<protein>
    <submittedName>
        <fullName evidence="1">Uncharacterized protein</fullName>
    </submittedName>
</protein>
<dbReference type="Proteomes" id="UP000316621">
    <property type="component" value="Chromosome 1"/>
</dbReference>
<gene>
    <name evidence="1" type="ORF">C5167_038419</name>
</gene>
<dbReference type="PANTHER" id="PTHR33052">
    <property type="entry name" value="DUF4228 DOMAIN PROTEIN-RELATED"/>
    <property type="match status" value="1"/>
</dbReference>
<sequence length="172" mass="18479">MGICSSYESVSVATAKIIHQDGQLQEFSYPVRVSYVLQKHPSCFICNSDEMDFGNYVSALNGDEELQLGHLYFVLPLSRLKQPIQAEDLAALAVMASSALMKSSTTSNKKDNAPLVFSVTNQMKNMRVANSNTVGSGGGGGGDGRAVVVGNKHKRASSRGRDFTSNLNVITE</sequence>
<dbReference type="OMA" id="CDAGRMG"/>
<dbReference type="OrthoDB" id="843671at2759"/>
<dbReference type="EMBL" id="CM010715">
    <property type="protein sequence ID" value="RZC45495.1"/>
    <property type="molecule type" value="Genomic_DNA"/>
</dbReference>
<dbReference type="AlphaFoldDB" id="A0A4Y7IDI9"/>
<organism evidence="1 2">
    <name type="scientific">Papaver somniferum</name>
    <name type="common">Opium poppy</name>
    <dbReference type="NCBI Taxonomy" id="3469"/>
    <lineage>
        <taxon>Eukaryota</taxon>
        <taxon>Viridiplantae</taxon>
        <taxon>Streptophyta</taxon>
        <taxon>Embryophyta</taxon>
        <taxon>Tracheophyta</taxon>
        <taxon>Spermatophyta</taxon>
        <taxon>Magnoliopsida</taxon>
        <taxon>Ranunculales</taxon>
        <taxon>Papaveraceae</taxon>
        <taxon>Papaveroideae</taxon>
        <taxon>Papaver</taxon>
    </lineage>
</organism>
<evidence type="ECO:0000313" key="2">
    <source>
        <dbReference type="Proteomes" id="UP000316621"/>
    </source>
</evidence>
<dbReference type="InterPro" id="IPR025322">
    <property type="entry name" value="PADRE_dom"/>
</dbReference>
<accession>A0A4Y7IDI9</accession>
<reference evidence="1 2" key="1">
    <citation type="journal article" date="2018" name="Science">
        <title>The opium poppy genome and morphinan production.</title>
        <authorList>
            <person name="Guo L."/>
            <person name="Winzer T."/>
            <person name="Yang X."/>
            <person name="Li Y."/>
            <person name="Ning Z."/>
            <person name="He Z."/>
            <person name="Teodor R."/>
            <person name="Lu Y."/>
            <person name="Bowser T.A."/>
            <person name="Graham I.A."/>
            <person name="Ye K."/>
        </authorList>
    </citation>
    <scope>NUCLEOTIDE SEQUENCE [LARGE SCALE GENOMIC DNA]</scope>
    <source>
        <strain evidence="2">cv. HN1</strain>
        <tissue evidence="1">Leaves</tissue>
    </source>
</reference>
<proteinExistence type="predicted"/>
<keyword evidence="2" id="KW-1185">Reference proteome</keyword>